<dbReference type="SMART" id="SM00356">
    <property type="entry name" value="ZnF_C3H1"/>
    <property type="match status" value="1"/>
</dbReference>
<name>A0A8S1I0K1_9PELO</name>
<dbReference type="GO" id="GO:0008270">
    <property type="term" value="F:zinc ion binding"/>
    <property type="evidence" value="ECO:0007669"/>
    <property type="project" value="UniProtKB-KW"/>
</dbReference>
<keyword evidence="2 4" id="KW-0863">Zinc-finger</keyword>
<evidence type="ECO:0000256" key="1">
    <source>
        <dbReference type="ARBA" id="ARBA00022723"/>
    </source>
</evidence>
<evidence type="ECO:0000256" key="2">
    <source>
        <dbReference type="ARBA" id="ARBA00022771"/>
    </source>
</evidence>
<evidence type="ECO:0000313" key="7">
    <source>
        <dbReference type="EMBL" id="CAD6200050.1"/>
    </source>
</evidence>
<sequence>MIEINFCHKFRAESLKMARKKLPTLSKFDDRGKKQKPIEEKMSLNLLAAYGSDEDASGDEEDFFSKPAVKEEEDKEEKEADTEQKAECSKEAEPSKSFFFSGEDRNEPCSSDSEEEGQGNQPNKTTRKRKSQSAVNLPTDFKSSIFDNDYSREERLNVQMLSQHVELCDKPSVNHRRSKQTCRAYLKGKCRFGDKCRFSHPKHDRNDVDVNAVSTTAKPQMYDDSNSEVTKIFQSKRFKAS</sequence>
<proteinExistence type="predicted"/>
<keyword evidence="8" id="KW-1185">Reference proteome</keyword>
<feature type="region of interest" description="Disordered" evidence="5">
    <location>
        <begin position="49"/>
        <end position="144"/>
    </location>
</feature>
<organism evidence="7 8">
    <name type="scientific">Caenorhabditis auriculariae</name>
    <dbReference type="NCBI Taxonomy" id="2777116"/>
    <lineage>
        <taxon>Eukaryota</taxon>
        <taxon>Metazoa</taxon>
        <taxon>Ecdysozoa</taxon>
        <taxon>Nematoda</taxon>
        <taxon>Chromadorea</taxon>
        <taxon>Rhabditida</taxon>
        <taxon>Rhabditina</taxon>
        <taxon>Rhabditomorpha</taxon>
        <taxon>Rhabditoidea</taxon>
        <taxon>Rhabditidae</taxon>
        <taxon>Peloderinae</taxon>
        <taxon>Caenorhabditis</taxon>
    </lineage>
</organism>
<feature type="zinc finger region" description="C3H1-type" evidence="4">
    <location>
        <begin position="176"/>
        <end position="203"/>
    </location>
</feature>
<keyword evidence="3 4" id="KW-0862">Zinc</keyword>
<evidence type="ECO:0000256" key="3">
    <source>
        <dbReference type="ARBA" id="ARBA00022833"/>
    </source>
</evidence>
<reference evidence="7" key="1">
    <citation type="submission" date="2020-10" db="EMBL/GenBank/DDBJ databases">
        <authorList>
            <person name="Kikuchi T."/>
        </authorList>
    </citation>
    <scope>NUCLEOTIDE SEQUENCE</scope>
    <source>
        <strain evidence="7">NKZ352</strain>
    </source>
</reference>
<feature type="compositionally biased region" description="Acidic residues" evidence="5">
    <location>
        <begin position="52"/>
        <end position="62"/>
    </location>
</feature>
<feature type="compositionally biased region" description="Basic and acidic residues" evidence="5">
    <location>
        <begin position="68"/>
        <end position="94"/>
    </location>
</feature>
<comment type="caution">
    <text evidence="7">The sequence shown here is derived from an EMBL/GenBank/DDBJ whole genome shotgun (WGS) entry which is preliminary data.</text>
</comment>
<accession>A0A8S1I0K1</accession>
<keyword evidence="1 4" id="KW-0479">Metal-binding</keyword>
<dbReference type="PROSITE" id="PS50103">
    <property type="entry name" value="ZF_C3H1"/>
    <property type="match status" value="1"/>
</dbReference>
<evidence type="ECO:0000313" key="8">
    <source>
        <dbReference type="Proteomes" id="UP000835052"/>
    </source>
</evidence>
<protein>
    <recommendedName>
        <fullName evidence="6">C3H1-type domain-containing protein</fullName>
    </recommendedName>
</protein>
<dbReference type="InterPro" id="IPR000571">
    <property type="entry name" value="Znf_CCCH"/>
</dbReference>
<dbReference type="SUPFAM" id="SSF90229">
    <property type="entry name" value="CCCH zinc finger"/>
    <property type="match status" value="1"/>
</dbReference>
<dbReference type="InterPro" id="IPR041367">
    <property type="entry name" value="Znf-CCCH_4"/>
</dbReference>
<dbReference type="InterPro" id="IPR036855">
    <property type="entry name" value="Znf_CCCH_sf"/>
</dbReference>
<dbReference type="OrthoDB" id="336321at2759"/>
<dbReference type="EMBL" id="CAJGYM010000230">
    <property type="protein sequence ID" value="CAD6200050.1"/>
    <property type="molecule type" value="Genomic_DNA"/>
</dbReference>
<feature type="compositionally biased region" description="Polar residues" evidence="5">
    <location>
        <begin position="132"/>
        <end position="144"/>
    </location>
</feature>
<dbReference type="AlphaFoldDB" id="A0A8S1I0K1"/>
<dbReference type="Pfam" id="PF18044">
    <property type="entry name" value="zf-CCCH_4"/>
    <property type="match status" value="1"/>
</dbReference>
<evidence type="ECO:0000256" key="4">
    <source>
        <dbReference type="PROSITE-ProRule" id="PRU00723"/>
    </source>
</evidence>
<evidence type="ECO:0000259" key="6">
    <source>
        <dbReference type="PROSITE" id="PS50103"/>
    </source>
</evidence>
<dbReference type="Proteomes" id="UP000835052">
    <property type="component" value="Unassembled WGS sequence"/>
</dbReference>
<feature type="domain" description="C3H1-type" evidence="6">
    <location>
        <begin position="176"/>
        <end position="203"/>
    </location>
</feature>
<evidence type="ECO:0000256" key="5">
    <source>
        <dbReference type="SAM" id="MobiDB-lite"/>
    </source>
</evidence>
<gene>
    <name evidence="7" type="ORF">CAUJ_LOCUS15949</name>
</gene>
<dbReference type="Gene3D" id="4.10.1000.10">
    <property type="entry name" value="Zinc finger, CCCH-type"/>
    <property type="match status" value="1"/>
</dbReference>